<dbReference type="InterPro" id="IPR001227">
    <property type="entry name" value="Ac_transferase_dom_sf"/>
</dbReference>
<evidence type="ECO:0000256" key="5">
    <source>
        <dbReference type="PIRSR" id="PIRSR000446-1"/>
    </source>
</evidence>
<evidence type="ECO:0000259" key="6">
    <source>
        <dbReference type="SMART" id="SM00827"/>
    </source>
</evidence>
<feature type="active site" evidence="5">
    <location>
        <position position="92"/>
    </location>
</feature>
<dbReference type="FunFam" id="3.30.70.250:FF:000001">
    <property type="entry name" value="Malonyl CoA-acyl carrier protein transacylase"/>
    <property type="match status" value="1"/>
</dbReference>
<feature type="active site" evidence="5">
    <location>
        <position position="199"/>
    </location>
</feature>
<evidence type="ECO:0000313" key="11">
    <source>
        <dbReference type="Proteomes" id="UP000295758"/>
    </source>
</evidence>
<reference evidence="7 12" key="1">
    <citation type="submission" date="2016-10" db="EMBL/GenBank/DDBJ databases">
        <authorList>
            <person name="Varghese N."/>
            <person name="Submissions S."/>
        </authorList>
    </citation>
    <scope>NUCLEOTIDE SEQUENCE [LARGE SCALE GENOMIC DNA]</scope>
    <source>
        <strain evidence="7 12">WG10</strain>
    </source>
</reference>
<dbReference type="InterPro" id="IPR050858">
    <property type="entry name" value="Mal-CoA-ACP_Trans/PKS_FabD"/>
</dbReference>
<feature type="domain" description="Malonyl-CoA:ACP transacylase (MAT)" evidence="6">
    <location>
        <begin position="8"/>
        <end position="304"/>
    </location>
</feature>
<dbReference type="AlphaFoldDB" id="A0A1G6N4J8"/>
<dbReference type="GeneID" id="57013294"/>
<dbReference type="EMBL" id="SOEF01000024">
    <property type="protein sequence ID" value="TDX41853.1"/>
    <property type="molecule type" value="Genomic_DNA"/>
</dbReference>
<dbReference type="SUPFAM" id="SSF55048">
    <property type="entry name" value="Probable ACP-binding domain of malonyl-CoA ACP transacylase"/>
    <property type="match status" value="1"/>
</dbReference>
<dbReference type="PANTHER" id="PTHR42681:SF1">
    <property type="entry name" value="MALONYL-COA-ACYL CARRIER PROTEIN TRANSACYLASE, MITOCHONDRIAL"/>
    <property type="match status" value="1"/>
</dbReference>
<proteinExistence type="inferred from homology"/>
<sequence length="309" mass="33629">MSSNLVFMFSGQGSQYVGMGKELYENYEAAKSILDKAEEIVDFDLKDMIFNGPEADLNNTKNTQPAIYTVSAMIKAVLAEHGLDAAAAAGHSLGEYSALYAAGVLSFADGLKLVRRRGELMDQADPEGKGTMAAIIGLADKEVESVLKEIDGIVTVANYNSPGQVVISGEVTAVEAAGELLSEKGAKRVIPLTVSGAFHSPLMEPAKEELKNTIESVEFKDAQIPLIANVTADYVKESSEIKSALIKQLNNSVRWVETIERFKEDGYEDYVEVGPGRVLKGLMRRIDRSLNAYNVEDEKSLKKTLKKLK</sequence>
<dbReference type="SUPFAM" id="SSF52151">
    <property type="entry name" value="FabD/lysophospholipase-like"/>
    <property type="match status" value="1"/>
</dbReference>
<dbReference type="SMART" id="SM00827">
    <property type="entry name" value="PKS_AT"/>
    <property type="match status" value="1"/>
</dbReference>
<dbReference type="PANTHER" id="PTHR42681">
    <property type="entry name" value="MALONYL-COA-ACYL CARRIER PROTEIN TRANSACYLASE, MITOCHONDRIAL"/>
    <property type="match status" value="1"/>
</dbReference>
<dbReference type="GO" id="GO:0006633">
    <property type="term" value="P:fatty acid biosynthetic process"/>
    <property type="evidence" value="ECO:0007669"/>
    <property type="project" value="TreeGrafter"/>
</dbReference>
<dbReference type="Proteomes" id="UP000324896">
    <property type="component" value="Unassembled WGS sequence"/>
</dbReference>
<dbReference type="InterPro" id="IPR016035">
    <property type="entry name" value="Acyl_Trfase/lysoPLipase"/>
</dbReference>
<dbReference type="Proteomes" id="UP000295758">
    <property type="component" value="Unassembled WGS sequence"/>
</dbReference>
<dbReference type="NCBIfam" id="TIGR00128">
    <property type="entry name" value="fabD"/>
    <property type="match status" value="1"/>
</dbReference>
<keyword evidence="1 4" id="KW-0808">Transferase</keyword>
<evidence type="ECO:0000256" key="2">
    <source>
        <dbReference type="ARBA" id="ARBA00023315"/>
    </source>
</evidence>
<dbReference type="InterPro" id="IPR016036">
    <property type="entry name" value="Malonyl_transacylase_ACP-bd"/>
</dbReference>
<dbReference type="InterPro" id="IPR004410">
    <property type="entry name" value="Malonyl_CoA-ACP_transAc_FabD"/>
</dbReference>
<evidence type="ECO:0000313" key="9">
    <source>
        <dbReference type="EMBL" id="TDX41853.1"/>
    </source>
</evidence>
<dbReference type="PIRSF" id="PIRSF000446">
    <property type="entry name" value="Mct"/>
    <property type="match status" value="1"/>
</dbReference>
<dbReference type="Pfam" id="PF00698">
    <property type="entry name" value="Acyl_transf_1"/>
    <property type="match status" value="1"/>
</dbReference>
<keyword evidence="2 4" id="KW-0012">Acyltransferase</keyword>
<dbReference type="GO" id="GO:0004314">
    <property type="term" value="F:[acyl-carrier-protein] S-malonyltransferase activity"/>
    <property type="evidence" value="ECO:0007669"/>
    <property type="project" value="UniProtKB-EC"/>
</dbReference>
<comment type="catalytic activity">
    <reaction evidence="3 4">
        <text>holo-[ACP] + malonyl-CoA = malonyl-[ACP] + CoA</text>
        <dbReference type="Rhea" id="RHEA:41792"/>
        <dbReference type="Rhea" id="RHEA-COMP:9623"/>
        <dbReference type="Rhea" id="RHEA-COMP:9685"/>
        <dbReference type="ChEBI" id="CHEBI:57287"/>
        <dbReference type="ChEBI" id="CHEBI:57384"/>
        <dbReference type="ChEBI" id="CHEBI:64479"/>
        <dbReference type="ChEBI" id="CHEBI:78449"/>
        <dbReference type="EC" id="2.3.1.39"/>
    </reaction>
</comment>
<evidence type="ECO:0000313" key="8">
    <source>
        <dbReference type="EMBL" id="TDS32870.1"/>
    </source>
</evidence>
<evidence type="ECO:0000313" key="7">
    <source>
        <dbReference type="EMBL" id="SDC62753.1"/>
    </source>
</evidence>
<dbReference type="EMBL" id="FMYT01000010">
    <property type="protein sequence ID" value="SDC62753.1"/>
    <property type="molecule type" value="Genomic_DNA"/>
</dbReference>
<dbReference type="Proteomes" id="UP000295472">
    <property type="component" value="Unassembled WGS sequence"/>
</dbReference>
<gene>
    <name evidence="8" type="ORF">BY453_1069</name>
    <name evidence="9" type="ORF">C7954_12439</name>
    <name evidence="7" type="ORF">SAMN04488597_11072</name>
</gene>
<accession>A0A1G6N4J8</accession>
<organism evidence="7 12">
    <name type="scientific">Halanaerobium congolense</name>
    <dbReference type="NCBI Taxonomy" id="54121"/>
    <lineage>
        <taxon>Bacteria</taxon>
        <taxon>Bacillati</taxon>
        <taxon>Bacillota</taxon>
        <taxon>Clostridia</taxon>
        <taxon>Halanaerobiales</taxon>
        <taxon>Halanaerobiaceae</taxon>
        <taxon>Halanaerobium</taxon>
    </lineage>
</organism>
<dbReference type="InterPro" id="IPR024925">
    <property type="entry name" value="Malonyl_CoA-ACP_transAc"/>
</dbReference>
<evidence type="ECO:0000313" key="12">
    <source>
        <dbReference type="Proteomes" id="UP000324896"/>
    </source>
</evidence>
<protein>
    <recommendedName>
        <fullName evidence="4">Malonyl CoA-acyl carrier protein transacylase</fullName>
        <ecNumber evidence="4">2.3.1.39</ecNumber>
    </recommendedName>
</protein>
<evidence type="ECO:0000313" key="10">
    <source>
        <dbReference type="Proteomes" id="UP000295472"/>
    </source>
</evidence>
<dbReference type="Gene3D" id="3.30.70.250">
    <property type="entry name" value="Malonyl-CoA ACP transacylase, ACP-binding"/>
    <property type="match status" value="1"/>
</dbReference>
<dbReference type="Gene3D" id="3.40.366.10">
    <property type="entry name" value="Malonyl-Coenzyme A Acyl Carrier Protein, domain 2"/>
    <property type="match status" value="1"/>
</dbReference>
<reference evidence="9 10" key="3">
    <citation type="submission" date="2019-03" db="EMBL/GenBank/DDBJ databases">
        <title>Subsurface microbial communities from deep shales in Ohio and West Virginia, USA.</title>
        <authorList>
            <person name="Wrighton K."/>
        </authorList>
    </citation>
    <scope>NUCLEOTIDE SEQUENCE [LARGE SCALE GENOMIC DNA]</scope>
    <source>
        <strain evidence="9 10">DSMZ 11287</strain>
    </source>
</reference>
<comment type="similarity">
    <text evidence="4">Belongs to the fabD family.</text>
</comment>
<evidence type="ECO:0000256" key="4">
    <source>
        <dbReference type="PIRNR" id="PIRNR000446"/>
    </source>
</evidence>
<dbReference type="InterPro" id="IPR014043">
    <property type="entry name" value="Acyl_transferase_dom"/>
</dbReference>
<name>A0A1G6N4J8_9FIRM</name>
<dbReference type="EMBL" id="SOAA01000006">
    <property type="protein sequence ID" value="TDS32870.1"/>
    <property type="molecule type" value="Genomic_DNA"/>
</dbReference>
<reference evidence="8 11" key="2">
    <citation type="submission" date="2019-03" db="EMBL/GenBank/DDBJ databases">
        <title>Deep subsurface shale carbon reservoir microbial communities from Ohio and West Virginia, USA.</title>
        <authorList>
            <person name="Wrighton K."/>
        </authorList>
    </citation>
    <scope>NUCLEOTIDE SEQUENCE [LARGE SCALE GENOMIC DNA]</scope>
    <source>
        <strain evidence="8 11">UTICA-S4D12</strain>
    </source>
</reference>
<dbReference type="GO" id="GO:0005829">
    <property type="term" value="C:cytosol"/>
    <property type="evidence" value="ECO:0007669"/>
    <property type="project" value="TreeGrafter"/>
</dbReference>
<evidence type="ECO:0000256" key="1">
    <source>
        <dbReference type="ARBA" id="ARBA00022679"/>
    </source>
</evidence>
<dbReference type="EC" id="2.3.1.39" evidence="4"/>
<dbReference type="RefSeq" id="WP_089723217.1">
    <property type="nucleotide sequence ID" value="NZ_FMYT01000010.1"/>
</dbReference>
<evidence type="ECO:0000256" key="3">
    <source>
        <dbReference type="ARBA" id="ARBA00048462"/>
    </source>
</evidence>